<dbReference type="Proteomes" id="UP000009047">
    <property type="component" value="Chromosome"/>
</dbReference>
<proteinExistence type="predicted"/>
<evidence type="ECO:0000313" key="2">
    <source>
        <dbReference type="Proteomes" id="UP000009047"/>
    </source>
</evidence>
<evidence type="ECO:0000313" key="1">
    <source>
        <dbReference type="EMBL" id="ADK84303.1"/>
    </source>
</evidence>
<organism evidence="1 2">
    <name type="scientific">Desulfarculus baarsii (strain ATCC 33931 / DSM 2075 / LMG 7858 / VKM B-1802 / 2st14)</name>
    <dbReference type="NCBI Taxonomy" id="644282"/>
    <lineage>
        <taxon>Bacteria</taxon>
        <taxon>Pseudomonadati</taxon>
        <taxon>Thermodesulfobacteriota</taxon>
        <taxon>Desulfarculia</taxon>
        <taxon>Desulfarculales</taxon>
        <taxon>Desulfarculaceae</taxon>
        <taxon>Desulfarculus</taxon>
    </lineage>
</organism>
<reference evidence="1 2" key="1">
    <citation type="journal article" date="2010" name="Stand. Genomic Sci.">
        <title>Complete genome sequence of Desulfarculus baarsii type strain (2st14).</title>
        <authorList>
            <person name="Sun H."/>
            <person name="Spring S."/>
            <person name="Lapidus A."/>
            <person name="Davenport K."/>
            <person name="Del Rio T.G."/>
            <person name="Tice H."/>
            <person name="Nolan M."/>
            <person name="Copeland A."/>
            <person name="Cheng J.F."/>
            <person name="Lucas S."/>
            <person name="Tapia R."/>
            <person name="Goodwin L."/>
            <person name="Pitluck S."/>
            <person name="Ivanova N."/>
            <person name="Pagani I."/>
            <person name="Mavromatis K."/>
            <person name="Ovchinnikova G."/>
            <person name="Pati A."/>
            <person name="Chen A."/>
            <person name="Palaniappan K."/>
            <person name="Hauser L."/>
            <person name="Chang Y.J."/>
            <person name="Jeffries C.D."/>
            <person name="Detter J.C."/>
            <person name="Han C."/>
            <person name="Rohde M."/>
            <person name="Brambilla E."/>
            <person name="Goker M."/>
            <person name="Woyke T."/>
            <person name="Bristow J."/>
            <person name="Eisen J.A."/>
            <person name="Markowitz V."/>
            <person name="Hugenholtz P."/>
            <person name="Kyrpides N.C."/>
            <person name="Klenk H.P."/>
            <person name="Land M."/>
        </authorList>
    </citation>
    <scope>NUCLEOTIDE SEQUENCE [LARGE SCALE GENOMIC DNA]</scope>
    <source>
        <strain evidence="2">ATCC 33931 / DSM 2075 / LMG 7858 / VKM B-1802 / 2st14</strain>
    </source>
</reference>
<keyword evidence="2" id="KW-1185">Reference proteome</keyword>
<dbReference type="HOGENOM" id="CLU_3215286_0_0_7"/>
<dbReference type="PROSITE" id="PS51257">
    <property type="entry name" value="PROKAR_LIPOPROTEIN"/>
    <property type="match status" value="1"/>
</dbReference>
<dbReference type="KEGG" id="dbr:Deba_0933"/>
<protein>
    <submittedName>
        <fullName evidence="1">Uncharacterized protein</fullName>
    </submittedName>
</protein>
<accession>E1QFG7</accession>
<name>E1QFG7_DESB2</name>
<gene>
    <name evidence="1" type="ordered locus">Deba_0933</name>
</gene>
<dbReference type="RefSeq" id="WP_013257757.1">
    <property type="nucleotide sequence ID" value="NC_014365.1"/>
</dbReference>
<dbReference type="AlphaFoldDB" id="E1QFG7"/>
<dbReference type="EMBL" id="CP002085">
    <property type="protein sequence ID" value="ADK84303.1"/>
    <property type="molecule type" value="Genomic_DNA"/>
</dbReference>
<sequence length="45" mass="4688">MLAWIKQHKKIVAAIVAGLAAGAGALGYACPEPLARLWALMLEGL</sequence>